<evidence type="ECO:0000313" key="4">
    <source>
        <dbReference type="EMBL" id="KOX71717.1"/>
    </source>
</evidence>
<reference evidence="4 5" key="1">
    <citation type="submission" date="2015-07" db="EMBL/GenBank/DDBJ databases">
        <title>The genome of Melipona quadrifasciata.</title>
        <authorList>
            <person name="Pan H."/>
            <person name="Kapheim K."/>
        </authorList>
    </citation>
    <scope>NUCLEOTIDE SEQUENCE [LARGE SCALE GENOMIC DNA]</scope>
    <source>
        <strain evidence="4">0111107301</strain>
        <tissue evidence="4">Whole body</tissue>
    </source>
</reference>
<dbReference type="Pfam" id="PF06585">
    <property type="entry name" value="JHBP"/>
    <property type="match status" value="1"/>
</dbReference>
<evidence type="ECO:0000256" key="2">
    <source>
        <dbReference type="ARBA" id="ARBA00023108"/>
    </source>
</evidence>
<organism evidence="4 5">
    <name type="scientific">Melipona quadrifasciata</name>
    <dbReference type="NCBI Taxonomy" id="166423"/>
    <lineage>
        <taxon>Eukaryota</taxon>
        <taxon>Metazoa</taxon>
        <taxon>Ecdysozoa</taxon>
        <taxon>Arthropoda</taxon>
        <taxon>Hexapoda</taxon>
        <taxon>Insecta</taxon>
        <taxon>Pterygota</taxon>
        <taxon>Neoptera</taxon>
        <taxon>Endopterygota</taxon>
        <taxon>Hymenoptera</taxon>
        <taxon>Apocrita</taxon>
        <taxon>Aculeata</taxon>
        <taxon>Apoidea</taxon>
        <taxon>Anthophila</taxon>
        <taxon>Apidae</taxon>
        <taxon>Melipona</taxon>
    </lineage>
</organism>
<sequence>AEFIHVCKKNEPNLSECIKSSIINVKPQLKTGVPDYKIPSLEPLILKELVATAGGNIKLKLTNVIIHGASDFSLTKLKANLETLTFIVDLDLPHLSLKGNYDVNGRIILLHIRGNGPMEGNVTNSKAFVKIQMKEYKKEDGESYLKVAELKTKIFVQDGALHLQNLFGGDPVLGEAVNNAINSNFNGFVTEIKPALESAISNAFTDIANGILQQVPFKMLFPES</sequence>
<dbReference type="PANTHER" id="PTHR11008:SF14">
    <property type="entry name" value="CIRCADIAN CLOCK-CONTROLLED PROTEIN-LIKE PROTEIN"/>
    <property type="match status" value="1"/>
</dbReference>
<evidence type="ECO:0000256" key="3">
    <source>
        <dbReference type="ARBA" id="ARBA00060902"/>
    </source>
</evidence>
<evidence type="ECO:0000256" key="1">
    <source>
        <dbReference type="ARBA" id="ARBA00022729"/>
    </source>
</evidence>
<dbReference type="GO" id="GO:0007623">
    <property type="term" value="P:circadian rhythm"/>
    <property type="evidence" value="ECO:0007669"/>
    <property type="project" value="UniProtKB-ARBA"/>
</dbReference>
<feature type="non-terminal residue" evidence="4">
    <location>
        <position position="1"/>
    </location>
</feature>
<evidence type="ECO:0000313" key="5">
    <source>
        <dbReference type="Proteomes" id="UP000053105"/>
    </source>
</evidence>
<dbReference type="EMBL" id="KQ435830">
    <property type="protein sequence ID" value="KOX71717.1"/>
    <property type="molecule type" value="Genomic_DNA"/>
</dbReference>
<dbReference type="GO" id="GO:0005615">
    <property type="term" value="C:extracellular space"/>
    <property type="evidence" value="ECO:0007669"/>
    <property type="project" value="TreeGrafter"/>
</dbReference>
<dbReference type="OrthoDB" id="8185598at2759"/>
<accession>A0A0M8ZVD0</accession>
<name>A0A0M8ZVD0_9HYME</name>
<comment type="similarity">
    <text evidence="3">Belongs to the TO family.</text>
</comment>
<proteinExistence type="inferred from homology"/>
<dbReference type="Proteomes" id="UP000053105">
    <property type="component" value="Unassembled WGS sequence"/>
</dbReference>
<keyword evidence="1" id="KW-0732">Signal</keyword>
<gene>
    <name evidence="4" type="ORF">WN51_02286</name>
</gene>
<keyword evidence="2" id="KW-0090">Biological rhythms</keyword>
<dbReference type="InterPro" id="IPR038606">
    <property type="entry name" value="To_sf"/>
</dbReference>
<dbReference type="FunFam" id="3.15.10.30:FF:000001">
    <property type="entry name" value="Takeout-like protein 1"/>
    <property type="match status" value="1"/>
</dbReference>
<dbReference type="SMART" id="SM00700">
    <property type="entry name" value="JHBP"/>
    <property type="match status" value="1"/>
</dbReference>
<dbReference type="InterPro" id="IPR010562">
    <property type="entry name" value="Haemolymph_juvenile_hormone-bd"/>
</dbReference>
<dbReference type="PANTHER" id="PTHR11008">
    <property type="entry name" value="PROTEIN TAKEOUT-LIKE PROTEIN"/>
    <property type="match status" value="1"/>
</dbReference>
<dbReference type="AlphaFoldDB" id="A0A0M8ZVD0"/>
<dbReference type="Gene3D" id="3.15.10.30">
    <property type="entry name" value="Haemolymph juvenile hormone binding protein"/>
    <property type="match status" value="1"/>
</dbReference>
<protein>
    <submittedName>
        <fullName evidence="4">Circadian clock-controlled protein</fullName>
    </submittedName>
</protein>
<keyword evidence="5" id="KW-1185">Reference proteome</keyword>
<dbReference type="STRING" id="166423.A0A0M8ZVD0"/>